<keyword evidence="2" id="KW-0012">Acyltransferase</keyword>
<dbReference type="SUPFAM" id="SSF55729">
    <property type="entry name" value="Acyl-CoA N-acyltransferases (Nat)"/>
    <property type="match status" value="1"/>
</dbReference>
<gene>
    <name evidence="4" type="ORF">CKW00_11910</name>
</gene>
<dbReference type="Gene3D" id="3.40.630.30">
    <property type="match status" value="1"/>
</dbReference>
<keyword evidence="5" id="KW-1185">Reference proteome</keyword>
<proteinExistence type="predicted"/>
<evidence type="ECO:0000259" key="3">
    <source>
        <dbReference type="PROSITE" id="PS51186"/>
    </source>
</evidence>
<sequence>MIKIVDITDPGIAEEVLDIQLLSYNNEAELTDFFDLLPLKDTVHSLQQCEETFFGYYAGEELCGAISVKVEDSIIDIHRLMVHPDHFRKGIATKLLRFIEEGADFEAMTVSTGSANEPAVNFYLKHGFVKTGESKITREFSITSFKKML</sequence>
<organism evidence="4 5">
    <name type="scientific">Salimicrobium humidisoli</name>
    <dbReference type="NCBI Taxonomy" id="2029857"/>
    <lineage>
        <taxon>Bacteria</taxon>
        <taxon>Bacillati</taxon>
        <taxon>Bacillota</taxon>
        <taxon>Bacilli</taxon>
        <taxon>Bacillales</taxon>
        <taxon>Bacillaceae</taxon>
        <taxon>Salimicrobium</taxon>
    </lineage>
</organism>
<evidence type="ECO:0000256" key="2">
    <source>
        <dbReference type="ARBA" id="ARBA00023315"/>
    </source>
</evidence>
<dbReference type="EMBL" id="NSGH01000024">
    <property type="protein sequence ID" value="PBB04845.1"/>
    <property type="molecule type" value="Genomic_DNA"/>
</dbReference>
<name>A0ABX4HPK7_9BACI</name>
<evidence type="ECO:0000256" key="1">
    <source>
        <dbReference type="ARBA" id="ARBA00022679"/>
    </source>
</evidence>
<dbReference type="InterPro" id="IPR016181">
    <property type="entry name" value="Acyl_CoA_acyltransferase"/>
</dbReference>
<dbReference type="PANTHER" id="PTHR43420:SF47">
    <property type="entry name" value="N-ACETYLTRANSFERASE DOMAIN-CONTAINING PROTEIN"/>
    <property type="match status" value="1"/>
</dbReference>
<dbReference type="RefSeq" id="WP_095822752.1">
    <property type="nucleotide sequence ID" value="NZ_NSGH01000024.1"/>
</dbReference>
<feature type="domain" description="N-acetyltransferase" evidence="3">
    <location>
        <begin position="2"/>
        <end position="149"/>
    </location>
</feature>
<protein>
    <submittedName>
        <fullName evidence="4">GNAT family N-acetyltransferase</fullName>
    </submittedName>
</protein>
<dbReference type="Pfam" id="PF00583">
    <property type="entry name" value="Acetyltransf_1"/>
    <property type="match status" value="1"/>
</dbReference>
<dbReference type="CDD" id="cd04301">
    <property type="entry name" value="NAT_SF"/>
    <property type="match status" value="1"/>
</dbReference>
<dbReference type="Proteomes" id="UP000217561">
    <property type="component" value="Unassembled WGS sequence"/>
</dbReference>
<evidence type="ECO:0000313" key="4">
    <source>
        <dbReference type="EMBL" id="PBB04845.1"/>
    </source>
</evidence>
<accession>A0ABX4HPK7</accession>
<dbReference type="InterPro" id="IPR000182">
    <property type="entry name" value="GNAT_dom"/>
</dbReference>
<keyword evidence="1" id="KW-0808">Transferase</keyword>
<reference evidence="4 5" key="1">
    <citation type="submission" date="2017-08" db="EMBL/GenBank/DDBJ databases">
        <title>Salimicrobium alkalisoli sp. nov., isolated from saline alkaline soil.</title>
        <authorList>
            <person name="Zhang G."/>
            <person name="Xiong Q."/>
        </authorList>
    </citation>
    <scope>NUCLEOTIDE SEQUENCE [LARGE SCALE GENOMIC DNA]</scope>
    <source>
        <strain evidence="4 5">WN024</strain>
    </source>
</reference>
<dbReference type="PROSITE" id="PS51186">
    <property type="entry name" value="GNAT"/>
    <property type="match status" value="1"/>
</dbReference>
<evidence type="ECO:0000313" key="5">
    <source>
        <dbReference type="Proteomes" id="UP000217561"/>
    </source>
</evidence>
<dbReference type="InterPro" id="IPR050680">
    <property type="entry name" value="YpeA/RimI_acetyltransf"/>
</dbReference>
<comment type="caution">
    <text evidence="4">The sequence shown here is derived from an EMBL/GenBank/DDBJ whole genome shotgun (WGS) entry which is preliminary data.</text>
</comment>
<dbReference type="PANTHER" id="PTHR43420">
    <property type="entry name" value="ACETYLTRANSFERASE"/>
    <property type="match status" value="1"/>
</dbReference>